<accession>F9FNW2</accession>
<dbReference type="OrthoDB" id="5099784at2759"/>
<feature type="region of interest" description="Disordered" evidence="1">
    <location>
        <begin position="1"/>
        <end position="28"/>
    </location>
</feature>
<comment type="caution">
    <text evidence="2">The sequence shown here is derived from an EMBL/GenBank/DDBJ whole genome shotgun (WGS) entry which is preliminary data.</text>
</comment>
<dbReference type="PaxDb" id="5507-FOXG_06005P0"/>
<organism evidence="2">
    <name type="scientific">Fusarium oxysporum (strain Fo5176)</name>
    <name type="common">Fusarium vascular wilt</name>
    <dbReference type="NCBI Taxonomy" id="660025"/>
    <lineage>
        <taxon>Eukaryota</taxon>
        <taxon>Fungi</taxon>
        <taxon>Dikarya</taxon>
        <taxon>Ascomycota</taxon>
        <taxon>Pezizomycotina</taxon>
        <taxon>Sordariomycetes</taxon>
        <taxon>Hypocreomycetidae</taxon>
        <taxon>Hypocreales</taxon>
        <taxon>Nectriaceae</taxon>
        <taxon>Fusarium</taxon>
        <taxon>Fusarium oxysporum species complex</taxon>
    </lineage>
</organism>
<protein>
    <submittedName>
        <fullName evidence="2">Uncharacterized protein</fullName>
    </submittedName>
</protein>
<reference evidence="2" key="1">
    <citation type="journal article" date="2012" name="Mol. Plant Microbe Interact.">
        <title>A highly conserved effector in Fusarium oxysporum is required for full virulence on Arabidopsis.</title>
        <authorList>
            <person name="Thatcher L.F."/>
            <person name="Gardiner D.M."/>
            <person name="Kazan K."/>
            <person name="Manners J."/>
        </authorList>
    </citation>
    <scope>NUCLEOTIDE SEQUENCE [LARGE SCALE GENOMIC DNA]</scope>
    <source>
        <strain evidence="2">Fo5176</strain>
    </source>
</reference>
<name>F9FNW2_FUSOF</name>
<sequence length="145" mass="16311">MSSPTNSAASSPIKSRRTSSTASNESTLSHHELEYMSLRDENLSYEDDVDFHIFIDAMDRVDSLVTERVPRRGRKESIGRLFNGLNNKLRRDSTSTPAATCFFQLNEKVRTLMTNSWNSFASTNAICRQGLVSVYGADNTISHDR</sequence>
<gene>
    <name evidence="2" type="ORF">FOXB_08092</name>
</gene>
<dbReference type="EMBL" id="AFQF01002441">
    <property type="protein sequence ID" value="EGU81363.1"/>
    <property type="molecule type" value="Genomic_DNA"/>
</dbReference>
<evidence type="ECO:0000256" key="1">
    <source>
        <dbReference type="SAM" id="MobiDB-lite"/>
    </source>
</evidence>
<dbReference type="AlphaFoldDB" id="F9FNW2"/>
<proteinExistence type="predicted"/>
<evidence type="ECO:0000313" key="2">
    <source>
        <dbReference type="EMBL" id="EGU81363.1"/>
    </source>
</evidence>
<feature type="compositionally biased region" description="Polar residues" evidence="1">
    <location>
        <begin position="1"/>
        <end position="27"/>
    </location>
</feature>